<feature type="transmembrane region" description="Helical" evidence="1">
    <location>
        <begin position="73"/>
        <end position="95"/>
    </location>
</feature>
<reference evidence="3 4" key="1">
    <citation type="submission" date="2018-05" db="EMBL/GenBank/DDBJ databases">
        <title>Genetic diversity of glacier-inhabiting Cryobacterium bacteria in China and description of Cryobacterium mengkeensis sp. nov. and Arthrobacter glacialis sp. nov.</title>
        <authorList>
            <person name="Liu Q."/>
            <person name="Xin Y.-H."/>
        </authorList>
    </citation>
    <scope>NUCLEOTIDE SEQUENCE [LARGE SCALE GENOMIC DNA]</scope>
    <source>
        <strain evidence="3 4">GP3</strain>
    </source>
</reference>
<feature type="transmembrane region" description="Helical" evidence="1">
    <location>
        <begin position="28"/>
        <end position="46"/>
    </location>
</feature>
<feature type="transmembrane region" description="Helical" evidence="1">
    <location>
        <begin position="102"/>
        <end position="125"/>
    </location>
</feature>
<gene>
    <name evidence="3" type="ORF">CVS29_01580</name>
</gene>
<keyword evidence="1" id="KW-0472">Membrane</keyword>
<keyword evidence="1" id="KW-1133">Transmembrane helix</keyword>
<keyword evidence="1" id="KW-0812">Transmembrane</keyword>
<sequence length="175" mass="19186">MASQLPLAYLNVAYRYVVNAKHQTLHRISLCFVGGYLVALVLIVFWPTPVDRPAAGTLHSLIVWIHSHGVPTFIGYNTIEFTANIVMFVPMGIIATGWTKRAWLGAVLGAAISCLIELGQLIFLADRFASVLDIVANTAGACIGAMTYHLAHTKHVSRKEQVELYGKSHEHCAPF</sequence>
<dbReference type="InterPro" id="IPR053150">
    <property type="entry name" value="Teicoplanin_resist-assoc"/>
</dbReference>
<evidence type="ECO:0000313" key="3">
    <source>
        <dbReference type="EMBL" id="PXA69286.1"/>
    </source>
</evidence>
<protein>
    <submittedName>
        <fullName evidence="3">VanZ family protein</fullName>
    </submittedName>
</protein>
<dbReference type="InterPro" id="IPR006976">
    <property type="entry name" value="VanZ-like"/>
</dbReference>
<proteinExistence type="predicted"/>
<dbReference type="EMBL" id="QHLZ01000001">
    <property type="protein sequence ID" value="PXA69286.1"/>
    <property type="molecule type" value="Genomic_DNA"/>
</dbReference>
<name>A0A2V3DV91_9MICC</name>
<accession>A0A2V3DV91</accession>
<dbReference type="AlphaFoldDB" id="A0A2V3DV91"/>
<dbReference type="PANTHER" id="PTHR36834:SF1">
    <property type="entry name" value="INTEGRAL MEMBRANE PROTEIN"/>
    <property type="match status" value="1"/>
</dbReference>
<feature type="domain" description="VanZ-like" evidence="2">
    <location>
        <begin position="36"/>
        <end position="151"/>
    </location>
</feature>
<keyword evidence="4" id="KW-1185">Reference proteome</keyword>
<organism evidence="3 4">
    <name type="scientific">Arthrobacter psychrochitiniphilus</name>
    <dbReference type="NCBI Taxonomy" id="291045"/>
    <lineage>
        <taxon>Bacteria</taxon>
        <taxon>Bacillati</taxon>
        <taxon>Actinomycetota</taxon>
        <taxon>Actinomycetes</taxon>
        <taxon>Micrococcales</taxon>
        <taxon>Micrococcaceae</taxon>
        <taxon>Arthrobacter</taxon>
    </lineage>
</organism>
<dbReference type="Proteomes" id="UP000246303">
    <property type="component" value="Unassembled WGS sequence"/>
</dbReference>
<dbReference type="Pfam" id="PF04892">
    <property type="entry name" value="VanZ"/>
    <property type="match status" value="1"/>
</dbReference>
<dbReference type="OrthoDB" id="3787741at2"/>
<evidence type="ECO:0000313" key="4">
    <source>
        <dbReference type="Proteomes" id="UP000246303"/>
    </source>
</evidence>
<evidence type="ECO:0000259" key="2">
    <source>
        <dbReference type="Pfam" id="PF04892"/>
    </source>
</evidence>
<feature type="transmembrane region" description="Helical" evidence="1">
    <location>
        <begin position="131"/>
        <end position="151"/>
    </location>
</feature>
<comment type="caution">
    <text evidence="3">The sequence shown here is derived from an EMBL/GenBank/DDBJ whole genome shotgun (WGS) entry which is preliminary data.</text>
</comment>
<dbReference type="PANTHER" id="PTHR36834">
    <property type="entry name" value="MEMBRANE PROTEIN-RELATED"/>
    <property type="match status" value="1"/>
</dbReference>
<evidence type="ECO:0000256" key="1">
    <source>
        <dbReference type="SAM" id="Phobius"/>
    </source>
</evidence>